<evidence type="ECO:0008006" key="7">
    <source>
        <dbReference type="Google" id="ProtNLM"/>
    </source>
</evidence>
<dbReference type="InParanoid" id="T1FPZ0"/>
<feature type="compositionally biased region" description="Low complexity" evidence="1">
    <location>
        <begin position="573"/>
        <end position="595"/>
    </location>
</feature>
<feature type="compositionally biased region" description="Basic and acidic residues" evidence="1">
    <location>
        <begin position="353"/>
        <end position="403"/>
    </location>
</feature>
<dbReference type="OMA" id="WEDAVNY"/>
<dbReference type="InterPro" id="IPR015940">
    <property type="entry name" value="UBA"/>
</dbReference>
<dbReference type="Gene3D" id="1.10.8.10">
    <property type="entry name" value="DNA helicase RuvA subunit, C-terminal domain"/>
    <property type="match status" value="1"/>
</dbReference>
<dbReference type="PROSITE" id="PS00018">
    <property type="entry name" value="EF_HAND_1"/>
    <property type="match status" value="1"/>
</dbReference>
<dbReference type="GO" id="GO:0019005">
    <property type="term" value="C:SCF ubiquitin ligase complex"/>
    <property type="evidence" value="ECO:0000318"/>
    <property type="project" value="GO_Central"/>
</dbReference>
<evidence type="ECO:0000259" key="3">
    <source>
        <dbReference type="PROSITE" id="PS50033"/>
    </source>
</evidence>
<keyword evidence="6" id="KW-1185">Reference proteome</keyword>
<dbReference type="AlphaFoldDB" id="T1FPZ0"/>
<dbReference type="InterPro" id="IPR029071">
    <property type="entry name" value="Ubiquitin-like_domsf"/>
</dbReference>
<dbReference type="SMART" id="SM00367">
    <property type="entry name" value="LRR_CC"/>
    <property type="match status" value="5"/>
</dbReference>
<reference evidence="6" key="1">
    <citation type="submission" date="2012-12" db="EMBL/GenBank/DDBJ databases">
        <authorList>
            <person name="Hellsten U."/>
            <person name="Grimwood J."/>
            <person name="Chapman J.A."/>
            <person name="Shapiro H."/>
            <person name="Aerts A."/>
            <person name="Otillar R.P."/>
            <person name="Terry A.Y."/>
            <person name="Boore J.L."/>
            <person name="Simakov O."/>
            <person name="Marletaz F."/>
            <person name="Cho S.-J."/>
            <person name="Edsinger-Gonzales E."/>
            <person name="Havlak P."/>
            <person name="Kuo D.-H."/>
            <person name="Larsson T."/>
            <person name="Lv J."/>
            <person name="Arendt D."/>
            <person name="Savage R."/>
            <person name="Osoegawa K."/>
            <person name="de Jong P."/>
            <person name="Lindberg D.R."/>
            <person name="Seaver E.C."/>
            <person name="Weisblat D.A."/>
            <person name="Putnam N.H."/>
            <person name="Grigoriev I.V."/>
            <person name="Rokhsar D.S."/>
        </authorList>
    </citation>
    <scope>NUCLEOTIDE SEQUENCE</scope>
</reference>
<name>T1FPZ0_HELRO</name>
<feature type="domain" description="UBA" evidence="2">
    <location>
        <begin position="6"/>
        <end position="55"/>
    </location>
</feature>
<feature type="domain" description="UBX" evidence="3">
    <location>
        <begin position="224"/>
        <end position="302"/>
    </location>
</feature>
<dbReference type="InterPro" id="IPR006553">
    <property type="entry name" value="Leu-rich_rpt_Cys-con_subtyp"/>
</dbReference>
<evidence type="ECO:0000313" key="5">
    <source>
        <dbReference type="EnsemblMetazoa" id="HelroP188417"/>
    </source>
</evidence>
<dbReference type="Gene3D" id="3.10.20.90">
    <property type="entry name" value="Phosphatidylinositol 3-kinase Catalytic Subunit, Chain A, domain 1"/>
    <property type="match status" value="1"/>
</dbReference>
<dbReference type="InterPro" id="IPR018247">
    <property type="entry name" value="EF_Hand_1_Ca_BS"/>
</dbReference>
<reference evidence="4 6" key="2">
    <citation type="journal article" date="2013" name="Nature">
        <title>Insights into bilaterian evolution from three spiralian genomes.</title>
        <authorList>
            <person name="Simakov O."/>
            <person name="Marletaz F."/>
            <person name="Cho S.J."/>
            <person name="Edsinger-Gonzales E."/>
            <person name="Havlak P."/>
            <person name="Hellsten U."/>
            <person name="Kuo D.H."/>
            <person name="Larsson T."/>
            <person name="Lv J."/>
            <person name="Arendt D."/>
            <person name="Savage R."/>
            <person name="Osoegawa K."/>
            <person name="de Jong P."/>
            <person name="Grimwood J."/>
            <person name="Chapman J.A."/>
            <person name="Shapiro H."/>
            <person name="Aerts A."/>
            <person name="Otillar R.P."/>
            <person name="Terry A.Y."/>
            <person name="Boore J.L."/>
            <person name="Grigoriev I.V."/>
            <person name="Lindberg D.R."/>
            <person name="Seaver E.C."/>
            <person name="Weisblat D.A."/>
            <person name="Putnam N.H."/>
            <person name="Rokhsar D.S."/>
        </authorList>
    </citation>
    <scope>NUCLEOTIDE SEQUENCE</scope>
</reference>
<dbReference type="Pfam" id="PF00789">
    <property type="entry name" value="UBX"/>
    <property type="match status" value="1"/>
</dbReference>
<dbReference type="KEGG" id="hro:HELRODRAFT_188417"/>
<evidence type="ECO:0000259" key="2">
    <source>
        <dbReference type="PROSITE" id="PS50030"/>
    </source>
</evidence>
<dbReference type="InterPro" id="IPR009060">
    <property type="entry name" value="UBA-like_sf"/>
</dbReference>
<dbReference type="Proteomes" id="UP000015101">
    <property type="component" value="Unassembled WGS sequence"/>
</dbReference>
<feature type="compositionally biased region" description="Low complexity" evidence="1">
    <location>
        <begin position="87"/>
        <end position="106"/>
    </location>
</feature>
<dbReference type="InterPro" id="IPR032675">
    <property type="entry name" value="LRR_dom_sf"/>
</dbReference>
<dbReference type="EMBL" id="KB096324">
    <property type="protein sequence ID" value="ESO06605.1"/>
    <property type="molecule type" value="Genomic_DNA"/>
</dbReference>
<dbReference type="CDD" id="cd01767">
    <property type="entry name" value="UBX"/>
    <property type="match status" value="1"/>
</dbReference>
<feature type="region of interest" description="Disordered" evidence="1">
    <location>
        <begin position="81"/>
        <end position="115"/>
    </location>
</feature>
<feature type="region of interest" description="Disordered" evidence="1">
    <location>
        <begin position="556"/>
        <end position="595"/>
    </location>
</feature>
<feature type="compositionally biased region" description="Basic residues" evidence="1">
    <location>
        <begin position="563"/>
        <end position="572"/>
    </location>
</feature>
<dbReference type="OrthoDB" id="10254930at2759"/>
<protein>
    <recommendedName>
        <fullName evidence="7">UBX domain-containing protein</fullName>
    </recommendedName>
</protein>
<dbReference type="InterPro" id="IPR001012">
    <property type="entry name" value="UBX_dom"/>
</dbReference>
<organism evidence="5 6">
    <name type="scientific">Helobdella robusta</name>
    <name type="common">Californian leech</name>
    <dbReference type="NCBI Taxonomy" id="6412"/>
    <lineage>
        <taxon>Eukaryota</taxon>
        <taxon>Metazoa</taxon>
        <taxon>Spiralia</taxon>
        <taxon>Lophotrochozoa</taxon>
        <taxon>Annelida</taxon>
        <taxon>Clitellata</taxon>
        <taxon>Hirudinea</taxon>
        <taxon>Rhynchobdellida</taxon>
        <taxon>Glossiphoniidae</taxon>
        <taxon>Helobdella</taxon>
    </lineage>
</organism>
<dbReference type="HOGENOM" id="CLU_014341_0_0_1"/>
<dbReference type="GO" id="GO:0031146">
    <property type="term" value="P:SCF-dependent proteasomal ubiquitin-dependent protein catabolic process"/>
    <property type="evidence" value="ECO:0000318"/>
    <property type="project" value="GO_Central"/>
</dbReference>
<dbReference type="Pfam" id="PF13516">
    <property type="entry name" value="LRR_6"/>
    <property type="match status" value="2"/>
</dbReference>
<dbReference type="PROSITE" id="PS50030">
    <property type="entry name" value="UBA"/>
    <property type="match status" value="1"/>
</dbReference>
<dbReference type="RefSeq" id="XP_009015973.1">
    <property type="nucleotide sequence ID" value="XM_009017725.1"/>
</dbReference>
<gene>
    <name evidence="5" type="primary">20210887</name>
    <name evidence="4" type="ORF">HELRODRAFT_188417</name>
</gene>
<dbReference type="SUPFAM" id="SSF54236">
    <property type="entry name" value="Ubiquitin-like"/>
    <property type="match status" value="1"/>
</dbReference>
<dbReference type="Gene3D" id="3.80.10.10">
    <property type="entry name" value="Ribonuclease Inhibitor"/>
    <property type="match status" value="2"/>
</dbReference>
<sequence length="978" mass="109297">MEGMLGSDQSQSGSMSVHDLITYLVGMGFEMKDCQLAIQNGKLTVDEAVEWLLNKDTTIQPMSSVYIRKPATTPAPVLKLNTETNQPSTTSQPFSPSTVTSSNMSSIRDRTQEQERSFRLKFEEKEMKKAKKEARVEKFRKKMFMIFLLTLTILLKAHEQALNDIKADREKRDLMWPSQSDQTSSEGTTSIGLNAVNRAAQTANQIPPSKVFKATPGLNADDGNQCKMCRLQVKLLDGRRILIETSVNSTLSDVWYKLEVEHQLNREGLSLAQAYPHVEYDSSHDNETLSNLKLVPSASLIIKKNQTIQEKTSSSSFLPTNCDLNVGRSFRSALPTRFNKWGTGYVLQASNEADYKPKPEDEQKEDGGRNRSDDEDKGAKGFRNERDNKVDDASDADSNKIADDNDNADDDVYEDDVNNADDDNDDDDTGREVAENADGDWVRGFQPAFDRVNNYDDDDRVEDWQEDEDDYWNRLRFQAPPPQRPPPANWNQRVRARNLDRDFQGRRRIRGIFDEDLNQRFQEDESHHFWGEGHSLARQIFGMPVLDHLNKDPKQLAAEAAKSRHSRPRRPSQQRPSATNGSASSSSSSSSPSPPALKVVPLLKSQCIQYITKSLSKSVYALPTSLSCLPYDSAECLHLPYLKSLNLSSCDLFNFEGLQSISGLKYLKSLNLSNCYQLSDNIVPTLIALESLEELTLENTSMSDSGISAYCQSKPPNVLLLSLAGCPITDSSLTSFKNIPKLRNLNLRRCQITGTKGIEQIPNLVSLNLSGTKVTADGLASLGGMQFLRSLDLSETSEVSTNKALTLLSEMPLVALDLTNFIYITDESMSSIALMTRLKILSLRNVKITDRGILQLKTLTSLQELHLDRTELTDVGCSIFPHFTQLQQLSLPITSITDTFISSGYLDACRELTKLNLSKTSVTSAGILRLRLPSLILLNINETYAKPELISSLPDCPLLTQVIYKNLKVNGNDYDGEN</sequence>
<dbReference type="STRING" id="6412.T1FPZ0"/>
<accession>T1FPZ0</accession>
<evidence type="ECO:0000256" key="1">
    <source>
        <dbReference type="SAM" id="MobiDB-lite"/>
    </source>
</evidence>
<dbReference type="PROSITE" id="PS50033">
    <property type="entry name" value="UBX"/>
    <property type="match status" value="1"/>
</dbReference>
<proteinExistence type="predicted"/>
<dbReference type="SUPFAM" id="SSF46934">
    <property type="entry name" value="UBA-like"/>
    <property type="match status" value="1"/>
</dbReference>
<dbReference type="CTD" id="20210887"/>
<reference evidence="5" key="3">
    <citation type="submission" date="2015-06" db="UniProtKB">
        <authorList>
            <consortium name="EnsemblMetazoa"/>
        </authorList>
    </citation>
    <scope>IDENTIFICATION</scope>
</reference>
<feature type="region of interest" description="Disordered" evidence="1">
    <location>
        <begin position="352"/>
        <end position="445"/>
    </location>
</feature>
<feature type="compositionally biased region" description="Acidic residues" evidence="1">
    <location>
        <begin position="404"/>
        <end position="429"/>
    </location>
</feature>
<evidence type="ECO:0000313" key="4">
    <source>
        <dbReference type="EMBL" id="ESO06605.1"/>
    </source>
</evidence>
<dbReference type="SUPFAM" id="SSF52058">
    <property type="entry name" value="L domain-like"/>
    <property type="match status" value="1"/>
</dbReference>
<dbReference type="EnsemblMetazoa" id="HelroT188417">
    <property type="protein sequence ID" value="HelroP188417"/>
    <property type="gene ID" value="HelroG188417"/>
</dbReference>
<dbReference type="PANTHER" id="PTHR13318:SF193">
    <property type="entry name" value="F-BOX_LRR-REPEAT PROTEIN 16"/>
    <property type="match status" value="1"/>
</dbReference>
<dbReference type="GeneID" id="20210887"/>
<dbReference type="eggNOG" id="KOG1947">
    <property type="taxonomic scope" value="Eukaryota"/>
</dbReference>
<evidence type="ECO:0000313" key="6">
    <source>
        <dbReference type="Proteomes" id="UP000015101"/>
    </source>
</evidence>
<dbReference type="PANTHER" id="PTHR13318">
    <property type="entry name" value="PARTNER OF PAIRED, ISOFORM B-RELATED"/>
    <property type="match status" value="1"/>
</dbReference>
<dbReference type="InterPro" id="IPR001611">
    <property type="entry name" value="Leu-rich_rpt"/>
</dbReference>
<dbReference type="FunFam" id="3.80.10.10:FF:002868">
    <property type="entry name" value="Uncharacterized protein"/>
    <property type="match status" value="1"/>
</dbReference>
<dbReference type="EMBL" id="AMQM01000655">
    <property type="status" value="NOT_ANNOTATED_CDS"/>
    <property type="molecule type" value="Genomic_DNA"/>
</dbReference>